<keyword evidence="3" id="KW-1185">Reference proteome</keyword>
<proteinExistence type="predicted"/>
<feature type="compositionally biased region" description="Polar residues" evidence="1">
    <location>
        <begin position="278"/>
        <end position="292"/>
    </location>
</feature>
<feature type="compositionally biased region" description="Acidic residues" evidence="1">
    <location>
        <begin position="1014"/>
        <end position="1027"/>
    </location>
</feature>
<evidence type="ECO:0000256" key="1">
    <source>
        <dbReference type="SAM" id="MobiDB-lite"/>
    </source>
</evidence>
<reference evidence="2" key="1">
    <citation type="submission" date="2023-03" db="EMBL/GenBank/DDBJ databases">
        <title>Massive genome expansion in bonnet fungi (Mycena s.s.) driven by repeated elements and novel gene families across ecological guilds.</title>
        <authorList>
            <consortium name="Lawrence Berkeley National Laboratory"/>
            <person name="Harder C.B."/>
            <person name="Miyauchi S."/>
            <person name="Viragh M."/>
            <person name="Kuo A."/>
            <person name="Thoen E."/>
            <person name="Andreopoulos B."/>
            <person name="Lu D."/>
            <person name="Skrede I."/>
            <person name="Drula E."/>
            <person name="Henrissat B."/>
            <person name="Morin E."/>
            <person name="Kohler A."/>
            <person name="Barry K."/>
            <person name="LaButti K."/>
            <person name="Morin E."/>
            <person name="Salamov A."/>
            <person name="Lipzen A."/>
            <person name="Mereny Z."/>
            <person name="Hegedus B."/>
            <person name="Baldrian P."/>
            <person name="Stursova M."/>
            <person name="Weitz H."/>
            <person name="Taylor A."/>
            <person name="Grigoriev I.V."/>
            <person name="Nagy L.G."/>
            <person name="Martin F."/>
            <person name="Kauserud H."/>
        </authorList>
    </citation>
    <scope>NUCLEOTIDE SEQUENCE</scope>
    <source>
        <strain evidence="2">CBHHK067</strain>
    </source>
</reference>
<feature type="region of interest" description="Disordered" evidence="1">
    <location>
        <begin position="277"/>
        <end position="300"/>
    </location>
</feature>
<feature type="region of interest" description="Disordered" evidence="1">
    <location>
        <begin position="1008"/>
        <end position="1068"/>
    </location>
</feature>
<evidence type="ECO:0008006" key="4">
    <source>
        <dbReference type="Google" id="ProtNLM"/>
    </source>
</evidence>
<gene>
    <name evidence="2" type="ORF">B0H17DRAFT_1215456</name>
</gene>
<evidence type="ECO:0000313" key="3">
    <source>
        <dbReference type="Proteomes" id="UP001221757"/>
    </source>
</evidence>
<dbReference type="AlphaFoldDB" id="A0AAD7CJF5"/>
<organism evidence="2 3">
    <name type="scientific">Mycena rosella</name>
    <name type="common">Pink bonnet</name>
    <name type="synonym">Agaricus rosellus</name>
    <dbReference type="NCBI Taxonomy" id="1033263"/>
    <lineage>
        <taxon>Eukaryota</taxon>
        <taxon>Fungi</taxon>
        <taxon>Dikarya</taxon>
        <taxon>Basidiomycota</taxon>
        <taxon>Agaricomycotina</taxon>
        <taxon>Agaricomycetes</taxon>
        <taxon>Agaricomycetidae</taxon>
        <taxon>Agaricales</taxon>
        <taxon>Marasmiineae</taxon>
        <taxon>Mycenaceae</taxon>
        <taxon>Mycena</taxon>
    </lineage>
</organism>
<evidence type="ECO:0000313" key="2">
    <source>
        <dbReference type="EMBL" id="KAJ7648921.1"/>
    </source>
</evidence>
<dbReference type="Proteomes" id="UP001221757">
    <property type="component" value="Unassembled WGS sequence"/>
</dbReference>
<sequence>MSTPPENEFLENLRPTWASATTHLAGSNNNKGIQKWEEDGAAVLSDTKTGLDTAGGIEGFEKGINVFMEGMPVLIDVLDEVAKLHPFIQVAVLPFKAVWKLEQKRRDNDRKILALYMEMKDMMCILLELQSIQDPEIRGLDGKTIQGRMQEMLNETAEDIKACGNACDTYSKKRTIGSKILKVSISSPTFYLHFTSIHLQLALSMHTARGVDVANITLSRLQNSAEKQNDMILKIFQQLVSQEQKELAQLVEKRGGQPAYLGNDEALNELNELEKSKFGSQKNLNPTSQKNNPVLGRKITSSSELDDLKESLRRDPDTDLKENMAVFMRKFDIQTRQITEEVNRIVRREGDRIIDAVTGRFHEKILDLNVHMIWKEMGWRRSVKARHFVMALRDHFQENHKGSEGQTHEDSAMKVDQADEWTLEYIDVIRLQPISEAWDDDASSYITLAEVNNFTTSRPLGWSLPVWVAYWAVGHHQTMQVYVDRIGKLLAKMFGILPRVLSTNKSSANTTLQEKFATIGLILKPPPPANLEAVHYNIDAVDTLALITGEGRIDKFVLPLIYLLLERHLQIFIISQTRMVHPDELGDAAGALGHVFNAVKSRLEILQSIFEQQKFDLKQQFKSFSHDLYEYYNEPSLLWDTKQVQEGNFQEYTWDDIVETQDIDADKLLNYHVDAESNYDDDKPLNFSERILNVNWHGCTYWPSTSFFPAAGMASMTLKHSSAQGDVQYFTAAGRANRHNFTIAGECRAGDELCTVSLSFQRSFNPVARTQYFTGTWTAATDTLTGTVGFDADPTKQKAAFVFKRTAPEFMTFWPPPAELSANRARALWVFAIAAVKYTVRKDRWSWSFFEERRHNRRRFIKLYIRSNGSSTKFGAPLTSLGGRELGLLKKTFSTADSRFYHSLAEQQIRTMPNHIAGCDACGGGTIGGERIICLVCQTKEMFDTVDLCTSTEDCIGQRVMRDDMEKPHLPHHDLMKVRRAMHVCQFGKTYRDGKEALKYARTFFESPTGEGLTDSESEADTDDEEGPAPSVQRLSPIPALDISIPQTQARTADPKSAGSTAQPLSQMPHPCAGETFICWECDSRPETSFGKHDIHEHDLVRVTELIEEGDLSTEERLKAMDERISKLDDGFSKLAKQYAGLEAAMDARMVRVEQLLNQILARLGTSGQ</sequence>
<protein>
    <recommendedName>
        <fullName evidence="4">Vacuolar protein sorting-associated protein 13 second N-terminal domain-containing protein</fullName>
    </recommendedName>
</protein>
<name>A0AAD7CJF5_MYCRO</name>
<comment type="caution">
    <text evidence="2">The sequence shown here is derived from an EMBL/GenBank/DDBJ whole genome shotgun (WGS) entry which is preliminary data.</text>
</comment>
<dbReference type="EMBL" id="JARKIE010000371">
    <property type="protein sequence ID" value="KAJ7648921.1"/>
    <property type="molecule type" value="Genomic_DNA"/>
</dbReference>
<accession>A0AAD7CJF5</accession>